<evidence type="ECO:0000256" key="4">
    <source>
        <dbReference type="ARBA" id="ARBA00007553"/>
    </source>
</evidence>
<sequence length="194" mass="21880">MTFEKRSDDMIVDHCLSDARQVRSPNADVRPLGEISLVVLHSISLPPGHFGGDDIEALFTNRLDWEAHPFFRSIRGLRVSAHLLIRRDGSCIQFVPFDQRAWHAGRSLWRGRRALNDFTIGIELEGDGRAFTHAQYQYLAGVLTTLERHYPGIDARDTVTHEQVAPLRKVDPGPSFDHQYLSGLMAESRAHAGI</sequence>
<evidence type="ECO:0000256" key="8">
    <source>
        <dbReference type="ARBA" id="ARBA00022801"/>
    </source>
</evidence>
<dbReference type="InterPro" id="IPR036505">
    <property type="entry name" value="Amidase/PGRP_sf"/>
</dbReference>
<comment type="subcellular location">
    <subcellularLocation>
        <location evidence="3">Cytoplasm</location>
    </subcellularLocation>
</comment>
<dbReference type="InterPro" id="IPR002502">
    <property type="entry name" value="Amidase_domain"/>
</dbReference>
<dbReference type="Pfam" id="PF01510">
    <property type="entry name" value="Amidase_2"/>
    <property type="match status" value="1"/>
</dbReference>
<dbReference type="GO" id="GO:0071555">
    <property type="term" value="P:cell wall organization"/>
    <property type="evidence" value="ECO:0007669"/>
    <property type="project" value="UniProtKB-KW"/>
</dbReference>
<keyword evidence="10" id="KW-0961">Cell wall biogenesis/degradation</keyword>
<evidence type="ECO:0000256" key="1">
    <source>
        <dbReference type="ARBA" id="ARBA00001561"/>
    </source>
</evidence>
<dbReference type="PANTHER" id="PTHR30417:SF4">
    <property type="entry name" value="1,6-ANHYDRO-N-ACETYLMURAMYL-L-ALANINE AMIDASE AMPD"/>
    <property type="match status" value="1"/>
</dbReference>
<keyword evidence="15" id="KW-1185">Reference proteome</keyword>
<feature type="domain" description="N-acetylmuramoyl-L-alanine amidase" evidence="13">
    <location>
        <begin position="24"/>
        <end position="173"/>
    </location>
</feature>
<dbReference type="PANTHER" id="PTHR30417">
    <property type="entry name" value="N-ACETYLMURAMOYL-L-ALANINE AMIDASE AMID"/>
    <property type="match status" value="1"/>
</dbReference>
<evidence type="ECO:0000256" key="6">
    <source>
        <dbReference type="ARBA" id="ARBA00022490"/>
    </source>
</evidence>
<organism evidence="14 15">
    <name type="scientific">Kushneria avicenniae</name>
    <dbReference type="NCBI Taxonomy" id="402385"/>
    <lineage>
        <taxon>Bacteria</taxon>
        <taxon>Pseudomonadati</taxon>
        <taxon>Pseudomonadota</taxon>
        <taxon>Gammaproteobacteria</taxon>
        <taxon>Oceanospirillales</taxon>
        <taxon>Halomonadaceae</taxon>
        <taxon>Kushneria</taxon>
    </lineage>
</organism>
<keyword evidence="7" id="KW-0479">Metal-binding</keyword>
<comment type="catalytic activity">
    <reaction evidence="1">
        <text>Hydrolyzes the link between N-acetylmuramoyl residues and L-amino acid residues in certain cell-wall glycopeptides.</text>
        <dbReference type="EC" id="3.5.1.28"/>
    </reaction>
</comment>
<dbReference type="NCBIfam" id="NF008758">
    <property type="entry name" value="PRK11789.1"/>
    <property type="match status" value="1"/>
</dbReference>
<dbReference type="SMART" id="SM00644">
    <property type="entry name" value="Ami_2"/>
    <property type="match status" value="1"/>
</dbReference>
<evidence type="ECO:0000256" key="11">
    <source>
        <dbReference type="ARBA" id="ARBA00039257"/>
    </source>
</evidence>
<dbReference type="Proteomes" id="UP000199046">
    <property type="component" value="Unassembled WGS sequence"/>
</dbReference>
<gene>
    <name evidence="14" type="ORF">SAMN05421848_2013</name>
</gene>
<keyword evidence="8" id="KW-0378">Hydrolase</keyword>
<keyword evidence="6" id="KW-0963">Cytoplasm</keyword>
<dbReference type="RefSeq" id="WP_245742953.1">
    <property type="nucleotide sequence ID" value="NZ_FOLY01000004.1"/>
</dbReference>
<evidence type="ECO:0000259" key="13">
    <source>
        <dbReference type="SMART" id="SM00644"/>
    </source>
</evidence>
<evidence type="ECO:0000256" key="3">
    <source>
        <dbReference type="ARBA" id="ARBA00004496"/>
    </source>
</evidence>
<comment type="similarity">
    <text evidence="4">Belongs to the N-acetylmuramoyl-L-alanine amidase 2 family.</text>
</comment>
<evidence type="ECO:0000256" key="9">
    <source>
        <dbReference type="ARBA" id="ARBA00022833"/>
    </source>
</evidence>
<name>A0A1I1KTM4_9GAMM</name>
<evidence type="ECO:0000313" key="14">
    <source>
        <dbReference type="EMBL" id="SFC60810.1"/>
    </source>
</evidence>
<dbReference type="InterPro" id="IPR051206">
    <property type="entry name" value="NAMLAA_amidase_2"/>
</dbReference>
<evidence type="ECO:0000256" key="12">
    <source>
        <dbReference type="ARBA" id="ARBA00042615"/>
    </source>
</evidence>
<comment type="cofactor">
    <cofactor evidence="2">
        <name>Zn(2+)</name>
        <dbReference type="ChEBI" id="CHEBI:29105"/>
    </cofactor>
</comment>
<proteinExistence type="inferred from homology"/>
<dbReference type="CDD" id="cd06583">
    <property type="entry name" value="PGRP"/>
    <property type="match status" value="1"/>
</dbReference>
<keyword evidence="9" id="KW-0862">Zinc</keyword>
<reference evidence="15" key="1">
    <citation type="submission" date="2016-10" db="EMBL/GenBank/DDBJ databases">
        <authorList>
            <person name="Varghese N."/>
            <person name="Submissions S."/>
        </authorList>
    </citation>
    <scope>NUCLEOTIDE SEQUENCE [LARGE SCALE GENOMIC DNA]</scope>
    <source>
        <strain evidence="15">DSM 23439</strain>
    </source>
</reference>
<dbReference type="GO" id="GO:0009254">
    <property type="term" value="P:peptidoglycan turnover"/>
    <property type="evidence" value="ECO:0007669"/>
    <property type="project" value="TreeGrafter"/>
</dbReference>
<evidence type="ECO:0000256" key="5">
    <source>
        <dbReference type="ARBA" id="ARBA00011901"/>
    </source>
</evidence>
<dbReference type="STRING" id="402385.SAMN05421848_2013"/>
<accession>A0A1I1KTM4</accession>
<evidence type="ECO:0000313" key="15">
    <source>
        <dbReference type="Proteomes" id="UP000199046"/>
    </source>
</evidence>
<protein>
    <recommendedName>
        <fullName evidence="11">1,6-anhydro-N-acetylmuramyl-L-alanine amidase AmpD</fullName>
        <ecNumber evidence="5">3.5.1.28</ecNumber>
    </recommendedName>
    <alternativeName>
        <fullName evidence="12">N-acetylmuramoyl-L-alanine amidase</fullName>
    </alternativeName>
</protein>
<dbReference type="EC" id="3.5.1.28" evidence="5"/>
<evidence type="ECO:0000256" key="2">
    <source>
        <dbReference type="ARBA" id="ARBA00001947"/>
    </source>
</evidence>
<dbReference type="SUPFAM" id="SSF55846">
    <property type="entry name" value="N-acetylmuramoyl-L-alanine amidase-like"/>
    <property type="match status" value="1"/>
</dbReference>
<dbReference type="GO" id="GO:0046872">
    <property type="term" value="F:metal ion binding"/>
    <property type="evidence" value="ECO:0007669"/>
    <property type="project" value="UniProtKB-KW"/>
</dbReference>
<dbReference type="GO" id="GO:0008745">
    <property type="term" value="F:N-acetylmuramoyl-L-alanine amidase activity"/>
    <property type="evidence" value="ECO:0007669"/>
    <property type="project" value="UniProtKB-EC"/>
</dbReference>
<dbReference type="AlphaFoldDB" id="A0A1I1KTM4"/>
<dbReference type="EMBL" id="FOLY01000004">
    <property type="protein sequence ID" value="SFC60810.1"/>
    <property type="molecule type" value="Genomic_DNA"/>
</dbReference>
<evidence type="ECO:0000256" key="10">
    <source>
        <dbReference type="ARBA" id="ARBA00023316"/>
    </source>
</evidence>
<dbReference type="GO" id="GO:0009253">
    <property type="term" value="P:peptidoglycan catabolic process"/>
    <property type="evidence" value="ECO:0007669"/>
    <property type="project" value="InterPro"/>
</dbReference>
<dbReference type="GO" id="GO:0005737">
    <property type="term" value="C:cytoplasm"/>
    <property type="evidence" value="ECO:0007669"/>
    <property type="project" value="UniProtKB-SubCell"/>
</dbReference>
<dbReference type="Gene3D" id="3.40.80.10">
    <property type="entry name" value="Peptidoglycan recognition protein-like"/>
    <property type="match status" value="1"/>
</dbReference>
<evidence type="ECO:0000256" key="7">
    <source>
        <dbReference type="ARBA" id="ARBA00022723"/>
    </source>
</evidence>